<dbReference type="InterPro" id="IPR035093">
    <property type="entry name" value="RelE/ParE_toxin_dom_sf"/>
</dbReference>
<dbReference type="Pfam" id="PF05016">
    <property type="entry name" value="ParE_toxin"/>
    <property type="match status" value="1"/>
</dbReference>
<sequence length="95" mass="10673">MRLEWSALALADRAAIFDHIAAENPRAAVALDQQLAGRIAALPEFPRRGRPGRVEATRELPLPPTPYIAVYQLRGDTLRILRLLHGARLWPDERS</sequence>
<accession>A0ABS3KF79</accession>
<organism evidence="3 4">
    <name type="scientific">Roseomonas marmotae</name>
    <dbReference type="NCBI Taxonomy" id="2768161"/>
    <lineage>
        <taxon>Bacteria</taxon>
        <taxon>Pseudomonadati</taxon>
        <taxon>Pseudomonadota</taxon>
        <taxon>Alphaproteobacteria</taxon>
        <taxon>Acetobacterales</taxon>
        <taxon>Roseomonadaceae</taxon>
        <taxon>Roseomonas</taxon>
    </lineage>
</organism>
<keyword evidence="4" id="KW-1185">Reference proteome</keyword>
<dbReference type="InterPro" id="IPR051803">
    <property type="entry name" value="TA_system_RelE-like_toxin"/>
</dbReference>
<name>A0ABS3KF79_9PROT</name>
<dbReference type="RefSeq" id="WP_207448771.1">
    <property type="nucleotide sequence ID" value="NZ_CP061093.1"/>
</dbReference>
<dbReference type="InterPro" id="IPR007712">
    <property type="entry name" value="RelE/ParE_toxin"/>
</dbReference>
<dbReference type="EMBL" id="JACTNF010000017">
    <property type="protein sequence ID" value="MBO1076103.1"/>
    <property type="molecule type" value="Genomic_DNA"/>
</dbReference>
<keyword evidence="2" id="KW-1277">Toxin-antitoxin system</keyword>
<dbReference type="PANTHER" id="PTHR33755">
    <property type="entry name" value="TOXIN PARE1-RELATED"/>
    <property type="match status" value="1"/>
</dbReference>
<proteinExistence type="inferred from homology"/>
<dbReference type="NCBIfam" id="TIGR02385">
    <property type="entry name" value="RelE_StbE"/>
    <property type="match status" value="1"/>
</dbReference>
<evidence type="ECO:0000313" key="4">
    <source>
        <dbReference type="Proteomes" id="UP001518990"/>
    </source>
</evidence>
<gene>
    <name evidence="3" type="ORF">IAI60_15910</name>
</gene>
<evidence type="ECO:0000256" key="1">
    <source>
        <dbReference type="ARBA" id="ARBA00006226"/>
    </source>
</evidence>
<reference evidence="3 4" key="1">
    <citation type="submission" date="2020-09" db="EMBL/GenBank/DDBJ databases">
        <title>Roseomonas.</title>
        <authorList>
            <person name="Zhu W."/>
        </authorList>
    </citation>
    <scope>NUCLEOTIDE SEQUENCE [LARGE SCALE GENOMIC DNA]</scope>
    <source>
        <strain evidence="3 4">1311</strain>
    </source>
</reference>
<comment type="similarity">
    <text evidence="1">Belongs to the RelE toxin family.</text>
</comment>
<dbReference type="Proteomes" id="UP001518990">
    <property type="component" value="Unassembled WGS sequence"/>
</dbReference>
<dbReference type="Gene3D" id="3.30.2310.20">
    <property type="entry name" value="RelE-like"/>
    <property type="match status" value="1"/>
</dbReference>
<protein>
    <submittedName>
        <fullName evidence="3">Type II toxin-antitoxin system RelE/ParE family toxin</fullName>
    </submittedName>
</protein>
<comment type="caution">
    <text evidence="3">The sequence shown here is derived from an EMBL/GenBank/DDBJ whole genome shotgun (WGS) entry which is preliminary data.</text>
</comment>
<evidence type="ECO:0000256" key="2">
    <source>
        <dbReference type="ARBA" id="ARBA00022649"/>
    </source>
</evidence>
<evidence type="ECO:0000313" key="3">
    <source>
        <dbReference type="EMBL" id="MBO1076103.1"/>
    </source>
</evidence>